<keyword evidence="3" id="KW-0210">Decarboxylase</keyword>
<protein>
    <recommendedName>
        <fullName evidence="13">S-adenosylmethionine decarboxylase</fullName>
    </recommendedName>
</protein>
<evidence type="ECO:0000256" key="8">
    <source>
        <dbReference type="ARBA" id="ARBA00023239"/>
    </source>
</evidence>
<reference evidence="12" key="1">
    <citation type="journal article" date="2019" name="Int. J. Syst. Evol. Microbiol.">
        <title>The Global Catalogue of Microorganisms (GCM) 10K type strain sequencing project: providing services to taxonomists for standard genome sequencing and annotation.</title>
        <authorList>
            <consortium name="The Broad Institute Genomics Platform"/>
            <consortium name="The Broad Institute Genome Sequencing Center for Infectious Disease"/>
            <person name="Wu L."/>
            <person name="Ma J."/>
        </authorList>
    </citation>
    <scope>NUCLEOTIDE SEQUENCE [LARGE SCALE GENOMIC DNA]</scope>
    <source>
        <strain evidence="12">JCM 17137</strain>
    </source>
</reference>
<comment type="cofactor">
    <cofactor evidence="1">
        <name>pyruvate</name>
        <dbReference type="ChEBI" id="CHEBI:15361"/>
    </cofactor>
</comment>
<comment type="caution">
    <text evidence="11">The sequence shown here is derived from an EMBL/GenBank/DDBJ whole genome shotgun (WGS) entry which is preliminary data.</text>
</comment>
<dbReference type="Gene3D" id="3.60.90.10">
    <property type="entry name" value="S-adenosylmethionine decarboxylase"/>
    <property type="match status" value="1"/>
</dbReference>
<proteinExistence type="predicted"/>
<dbReference type="EMBL" id="BAABDD010000001">
    <property type="protein sequence ID" value="GAA3724167.1"/>
    <property type="molecule type" value="Genomic_DNA"/>
</dbReference>
<evidence type="ECO:0000256" key="7">
    <source>
        <dbReference type="ARBA" id="ARBA00023145"/>
    </source>
</evidence>
<dbReference type="InterPro" id="IPR016067">
    <property type="entry name" value="S-AdoMet_deCO2ase_core"/>
</dbReference>
<evidence type="ECO:0000256" key="5">
    <source>
        <dbReference type="ARBA" id="ARBA00023066"/>
    </source>
</evidence>
<keyword evidence="4" id="KW-0068">Autocatalytic cleavage</keyword>
<dbReference type="Proteomes" id="UP001500908">
    <property type="component" value="Unassembled WGS sequence"/>
</dbReference>
<evidence type="ECO:0000256" key="3">
    <source>
        <dbReference type="ARBA" id="ARBA00022793"/>
    </source>
</evidence>
<keyword evidence="6" id="KW-0620">Polyamine biosynthesis</keyword>
<keyword evidence="10" id="KW-0670">Pyruvate</keyword>
<keyword evidence="12" id="KW-1185">Reference proteome</keyword>
<dbReference type="SUPFAM" id="SSF56276">
    <property type="entry name" value="S-adenosylmethionine decarboxylase"/>
    <property type="match status" value="1"/>
</dbReference>
<evidence type="ECO:0000256" key="6">
    <source>
        <dbReference type="ARBA" id="ARBA00023115"/>
    </source>
</evidence>
<keyword evidence="9" id="KW-0704">Schiff base</keyword>
<evidence type="ECO:0000256" key="10">
    <source>
        <dbReference type="ARBA" id="ARBA00023317"/>
    </source>
</evidence>
<dbReference type="InterPro" id="IPR003826">
    <property type="entry name" value="AdoMetDC_fam_prok"/>
</dbReference>
<dbReference type="PANTHER" id="PTHR33866">
    <property type="entry name" value="S-ADENOSYLMETHIONINE DECARBOXYLASE PROENZYME"/>
    <property type="match status" value="1"/>
</dbReference>
<evidence type="ECO:0000313" key="11">
    <source>
        <dbReference type="EMBL" id="GAA3724167.1"/>
    </source>
</evidence>
<dbReference type="Pfam" id="PF02675">
    <property type="entry name" value="AdoMet_dc"/>
    <property type="match status" value="1"/>
</dbReference>
<evidence type="ECO:0000313" key="12">
    <source>
        <dbReference type="Proteomes" id="UP001500908"/>
    </source>
</evidence>
<organism evidence="11 12">
    <name type="scientific">Salinactinospora qingdaonensis</name>
    <dbReference type="NCBI Taxonomy" id="702744"/>
    <lineage>
        <taxon>Bacteria</taxon>
        <taxon>Bacillati</taxon>
        <taxon>Actinomycetota</taxon>
        <taxon>Actinomycetes</taxon>
        <taxon>Streptosporangiales</taxon>
        <taxon>Nocardiopsidaceae</taxon>
        <taxon>Salinactinospora</taxon>
    </lineage>
</organism>
<evidence type="ECO:0008006" key="13">
    <source>
        <dbReference type="Google" id="ProtNLM"/>
    </source>
</evidence>
<dbReference type="PANTHER" id="PTHR33866:SF2">
    <property type="entry name" value="S-ADENOSYLMETHIONINE DECARBOXYLASE PROENZYME"/>
    <property type="match status" value="1"/>
</dbReference>
<evidence type="ECO:0000256" key="2">
    <source>
        <dbReference type="ARBA" id="ARBA00022691"/>
    </source>
</evidence>
<gene>
    <name evidence="11" type="ORF">GCM10022402_00990</name>
</gene>
<evidence type="ECO:0000256" key="1">
    <source>
        <dbReference type="ARBA" id="ARBA00001928"/>
    </source>
</evidence>
<accession>A0ABP7ET36</accession>
<dbReference type="RefSeq" id="WP_344966226.1">
    <property type="nucleotide sequence ID" value="NZ_BAABDD010000001.1"/>
</dbReference>
<keyword evidence="8" id="KW-0456">Lyase</keyword>
<sequence>MVTETETTAAGNVIGVDELCSYAVDISVTNRGVLTDEASLRDALRRAARAGEARILGESSHIFANGAVTIALVLSKSHLSIHTWPEFSLANIDFLTYGRRSAEAMLAEIRRCLSPARVSITRLSRAAP</sequence>
<keyword evidence="2" id="KW-0949">S-adenosyl-L-methionine</keyword>
<evidence type="ECO:0000256" key="4">
    <source>
        <dbReference type="ARBA" id="ARBA00022813"/>
    </source>
</evidence>
<evidence type="ECO:0000256" key="9">
    <source>
        <dbReference type="ARBA" id="ARBA00023270"/>
    </source>
</evidence>
<keyword evidence="7" id="KW-0865">Zymogen</keyword>
<keyword evidence="5" id="KW-0745">Spermidine biosynthesis</keyword>
<name>A0ABP7ET36_9ACTN</name>